<dbReference type="Proteomes" id="UP000231990">
    <property type="component" value="Unassembled WGS sequence"/>
</dbReference>
<dbReference type="Proteomes" id="UP000231962">
    <property type="component" value="Unassembled WGS sequence"/>
</dbReference>
<proteinExistence type="predicted"/>
<reference evidence="3 4" key="1">
    <citation type="submission" date="2017-07" db="EMBL/GenBank/DDBJ databases">
        <title>Leptospira spp. isolated from tropical soils.</title>
        <authorList>
            <person name="Thibeaux R."/>
            <person name="Iraola G."/>
            <person name="Ferres I."/>
            <person name="Bierque E."/>
            <person name="Girault D."/>
            <person name="Soupe-Gilbert M.-E."/>
            <person name="Picardeau M."/>
            <person name="Goarant C."/>
        </authorList>
    </citation>
    <scope>NUCLEOTIDE SEQUENCE [LARGE SCALE GENOMIC DNA]</scope>
    <source>
        <strain evidence="2 4">FH1-B-B1</strain>
        <strain evidence="1 3">FH1-B-C1</strain>
    </source>
</reference>
<name>A0A2M9ZLK4_9LEPT</name>
<comment type="caution">
    <text evidence="2">The sequence shown here is derived from an EMBL/GenBank/DDBJ whole genome shotgun (WGS) entry which is preliminary data.</text>
</comment>
<dbReference type="EMBL" id="NPDY01000004">
    <property type="protein sequence ID" value="PJZ70252.1"/>
    <property type="molecule type" value="Genomic_DNA"/>
</dbReference>
<dbReference type="RefSeq" id="WP_100713214.1">
    <property type="nucleotide sequence ID" value="NZ_NPDY01000004.1"/>
</dbReference>
<evidence type="ECO:0000313" key="3">
    <source>
        <dbReference type="Proteomes" id="UP000231962"/>
    </source>
</evidence>
<gene>
    <name evidence="1" type="ORF">CH360_06510</name>
    <name evidence="2" type="ORF">CH373_12460</name>
</gene>
<organism evidence="2 4">
    <name type="scientific">Leptospira perolatii</name>
    <dbReference type="NCBI Taxonomy" id="2023191"/>
    <lineage>
        <taxon>Bacteria</taxon>
        <taxon>Pseudomonadati</taxon>
        <taxon>Spirochaetota</taxon>
        <taxon>Spirochaetia</taxon>
        <taxon>Leptospirales</taxon>
        <taxon>Leptospiraceae</taxon>
        <taxon>Leptospira</taxon>
    </lineage>
</organism>
<evidence type="ECO:0000313" key="4">
    <source>
        <dbReference type="Proteomes" id="UP000231990"/>
    </source>
</evidence>
<sequence>MWKKGRKHFRPLDNNLFTLIDLLRNHLWPLVMFYPMDVGSISYDRGRGSSATLSITGMGLTVWFFSELNEIDALLEPMNQLRDWEMYRLSKLSSLYGIGKKFVNEEQGIVNEIDFLISNVEEISKFFTSKEINKKRLNYILKEEEMYPDLLED</sequence>
<dbReference type="AlphaFoldDB" id="A0A2M9ZLK4"/>
<accession>A0A2M9ZLK4</accession>
<evidence type="ECO:0000313" key="2">
    <source>
        <dbReference type="EMBL" id="PJZ72864.1"/>
    </source>
</evidence>
<dbReference type="EMBL" id="NPDZ01000007">
    <property type="protein sequence ID" value="PJZ72864.1"/>
    <property type="molecule type" value="Genomic_DNA"/>
</dbReference>
<protein>
    <submittedName>
        <fullName evidence="2">Uncharacterized protein</fullName>
    </submittedName>
</protein>
<keyword evidence="3" id="KW-1185">Reference proteome</keyword>
<evidence type="ECO:0000313" key="1">
    <source>
        <dbReference type="EMBL" id="PJZ70252.1"/>
    </source>
</evidence>